<dbReference type="NCBIfam" id="TIGR03915">
    <property type="entry name" value="SAM_7_link_chp"/>
    <property type="match status" value="1"/>
</dbReference>
<sequence>MIYQYDGSFEGLMSLFYYLIRKKIIPQNINNEDNSLLNSAFISTDFENSKKLILYLKKNYPTVLEKIFYAFLSEIKGFEKSSFEFLILTLSKKMDPSNLFSYTYVKDINVYYKKVTNDAHRYLGLIRFKELKDGTFFSSIKPIYNVIPLLTPHFINRFKNEKFILHDIKRRYIVMYDKKVEFMQVKNLNLSDEYHQNEIKFQNLWKTYHKYTAIEERYNLKLQNKFIPNRFWKYLIENRG</sequence>
<evidence type="ECO:0000259" key="1">
    <source>
        <dbReference type="Pfam" id="PF13566"/>
    </source>
</evidence>
<organism evidence="2 3">
    <name type="scientific">Tepiditoga spiralis</name>
    <dbReference type="NCBI Taxonomy" id="2108365"/>
    <lineage>
        <taxon>Bacteria</taxon>
        <taxon>Thermotogati</taxon>
        <taxon>Thermotogota</taxon>
        <taxon>Thermotogae</taxon>
        <taxon>Petrotogales</taxon>
        <taxon>Petrotogaceae</taxon>
        <taxon>Tepiditoga</taxon>
    </lineage>
</organism>
<reference evidence="2 3" key="1">
    <citation type="submission" date="2018-06" db="EMBL/GenBank/DDBJ databases">
        <title>Genome sequencing of Oceanotoga sp. sy52.</title>
        <authorList>
            <person name="Mori K."/>
        </authorList>
    </citation>
    <scope>NUCLEOTIDE SEQUENCE [LARGE SCALE GENOMIC DNA]</scope>
    <source>
        <strain evidence="3">sy52</strain>
    </source>
</reference>
<keyword evidence="3" id="KW-1185">Reference proteome</keyword>
<proteinExistence type="predicted"/>
<dbReference type="AlphaFoldDB" id="A0A7G1G827"/>
<dbReference type="InterPro" id="IPR023875">
    <property type="entry name" value="DNA_repair_put"/>
</dbReference>
<dbReference type="InParanoid" id="A0A7G1G827"/>
<feature type="domain" description="DUF4130" evidence="1">
    <location>
        <begin position="80"/>
        <end position="237"/>
    </location>
</feature>
<dbReference type="RefSeq" id="WP_190614162.1">
    <property type="nucleotide sequence ID" value="NZ_AP018712.1"/>
</dbReference>
<dbReference type="EMBL" id="AP018712">
    <property type="protein sequence ID" value="BBE31556.1"/>
    <property type="molecule type" value="Genomic_DNA"/>
</dbReference>
<gene>
    <name evidence="2" type="ORF">OSSY52_16970</name>
</gene>
<evidence type="ECO:0000313" key="3">
    <source>
        <dbReference type="Proteomes" id="UP000516361"/>
    </source>
</evidence>
<dbReference type="InterPro" id="IPR025404">
    <property type="entry name" value="DUF4130"/>
</dbReference>
<accession>A0A7G1G827</accession>
<evidence type="ECO:0000313" key="2">
    <source>
        <dbReference type="EMBL" id="BBE31556.1"/>
    </source>
</evidence>
<dbReference type="Pfam" id="PF13566">
    <property type="entry name" value="DUF4130"/>
    <property type="match status" value="1"/>
</dbReference>
<dbReference type="Proteomes" id="UP000516361">
    <property type="component" value="Chromosome"/>
</dbReference>
<name>A0A7G1G827_9BACT</name>
<dbReference type="KEGG" id="ocy:OSSY52_16970"/>
<protein>
    <recommendedName>
        <fullName evidence="1">DUF4130 domain-containing protein</fullName>
    </recommendedName>
</protein>